<dbReference type="CDD" id="cd00118">
    <property type="entry name" value="LysM"/>
    <property type="match status" value="1"/>
</dbReference>
<organism evidence="3 4">
    <name type="scientific">Bradyrhizobium yuanmingense</name>
    <dbReference type="NCBI Taxonomy" id="108015"/>
    <lineage>
        <taxon>Bacteria</taxon>
        <taxon>Pseudomonadati</taxon>
        <taxon>Pseudomonadota</taxon>
        <taxon>Alphaproteobacteria</taxon>
        <taxon>Hyphomicrobiales</taxon>
        <taxon>Nitrobacteraceae</taxon>
        <taxon>Bradyrhizobium</taxon>
    </lineage>
</organism>
<dbReference type="PROSITE" id="PS51782">
    <property type="entry name" value="LYSM"/>
    <property type="match status" value="1"/>
</dbReference>
<dbReference type="SUPFAM" id="SSF53474">
    <property type="entry name" value="alpha/beta-Hydrolases"/>
    <property type="match status" value="1"/>
</dbReference>
<evidence type="ECO:0000256" key="1">
    <source>
        <dbReference type="SAM" id="MobiDB-lite"/>
    </source>
</evidence>
<evidence type="ECO:0000313" key="4">
    <source>
        <dbReference type="Proteomes" id="UP001565474"/>
    </source>
</evidence>
<dbReference type="SMART" id="SM00257">
    <property type="entry name" value="LysM"/>
    <property type="match status" value="1"/>
</dbReference>
<feature type="region of interest" description="Disordered" evidence="1">
    <location>
        <begin position="61"/>
        <end position="82"/>
    </location>
</feature>
<name>A0ABV4GC41_9BRAD</name>
<reference evidence="3 4" key="1">
    <citation type="submission" date="2024-07" db="EMBL/GenBank/DDBJ databases">
        <title>Genomic Encyclopedia of Type Strains, Phase V (KMG-V): Genome sequencing to study the core and pangenomes of soil and plant-associated prokaryotes.</title>
        <authorList>
            <person name="Whitman W."/>
        </authorList>
    </citation>
    <scope>NUCLEOTIDE SEQUENCE [LARGE SCALE GENOMIC DNA]</scope>
    <source>
        <strain evidence="3 4">USDA 222</strain>
    </source>
</reference>
<dbReference type="InterPro" id="IPR018392">
    <property type="entry name" value="LysM"/>
</dbReference>
<dbReference type="Proteomes" id="UP001565474">
    <property type="component" value="Unassembled WGS sequence"/>
</dbReference>
<dbReference type="Pfam" id="PF01476">
    <property type="entry name" value="LysM"/>
    <property type="match status" value="1"/>
</dbReference>
<protein>
    <recommendedName>
        <fullName evidence="2">LysM domain-containing protein</fullName>
    </recommendedName>
</protein>
<dbReference type="EMBL" id="JBGBZN010000002">
    <property type="protein sequence ID" value="MEY9469486.1"/>
    <property type="molecule type" value="Genomic_DNA"/>
</dbReference>
<dbReference type="InterPro" id="IPR029058">
    <property type="entry name" value="AB_hydrolase_fold"/>
</dbReference>
<dbReference type="InterPro" id="IPR036779">
    <property type="entry name" value="LysM_dom_sf"/>
</dbReference>
<evidence type="ECO:0000313" key="3">
    <source>
        <dbReference type="EMBL" id="MEY9469486.1"/>
    </source>
</evidence>
<keyword evidence="4" id="KW-1185">Reference proteome</keyword>
<gene>
    <name evidence="3" type="ORF">ABH992_001885</name>
</gene>
<feature type="domain" description="LysM" evidence="2">
    <location>
        <begin position="283"/>
        <end position="327"/>
    </location>
</feature>
<accession>A0ABV4GC41</accession>
<proteinExistence type="predicted"/>
<sequence>MRAAVRRASVPVPQNLPNRWSLSRSGEAPASRGGTAGLMIHSRRLLALAAIVLLALSSGTAAASPPKSKTNATVPAAPSPPPFEPLPPPKIYLFRGAMGPIFSTGMDRLEEKLTKAGFSANVYEFTICRWIGDRAISSYKESPAPIVLMGHSMGGLCSIVISEMAAKENIPISLVIAIDPAQATGDVPLNVERFINIFLSDSVLGGGDVVAVPGFRGHYASYDLKRNARVTHINIEKSDDIHRQIVEMVTQLPRIPPQTQADAVPLRYLVPADTLVELWDSGVRVPVRRGDTMESIAAANRVPLWTLAQSNSLPENAQLTPGQTIIVPRHLTPPEPAAAMATPPATPAARR</sequence>
<comment type="caution">
    <text evidence="3">The sequence shown here is derived from an EMBL/GenBank/DDBJ whole genome shotgun (WGS) entry which is preliminary data.</text>
</comment>
<evidence type="ECO:0000259" key="2">
    <source>
        <dbReference type="PROSITE" id="PS51782"/>
    </source>
</evidence>
<dbReference type="SUPFAM" id="SSF54106">
    <property type="entry name" value="LysM domain"/>
    <property type="match status" value="1"/>
</dbReference>
<dbReference type="Gene3D" id="3.10.350.10">
    <property type="entry name" value="LysM domain"/>
    <property type="match status" value="1"/>
</dbReference>